<dbReference type="OrthoDB" id="1914176at2759"/>
<dbReference type="PROSITE" id="PS50103">
    <property type="entry name" value="ZF_C3H1"/>
    <property type="match status" value="4"/>
</dbReference>
<evidence type="ECO:0000256" key="3">
    <source>
        <dbReference type="ARBA" id="ARBA00022664"/>
    </source>
</evidence>
<dbReference type="PANTHER" id="PTHR23102:SF24">
    <property type="entry name" value="CLEAVAGE AND POLYADENYLATION SPECIFICITY FACTOR SUBUNIT 4"/>
    <property type="match status" value="1"/>
</dbReference>
<dbReference type="PROSITE" id="PS50158">
    <property type="entry name" value="ZF_CCHC"/>
    <property type="match status" value="1"/>
</dbReference>
<dbReference type="SUPFAM" id="SSF57756">
    <property type="entry name" value="Retrovirus zinc finger-like domains"/>
    <property type="match status" value="1"/>
</dbReference>
<dbReference type="SMART" id="SM00356">
    <property type="entry name" value="ZnF_C3H1"/>
    <property type="match status" value="4"/>
</dbReference>
<dbReference type="GO" id="GO:0031124">
    <property type="term" value="P:mRNA 3'-end processing"/>
    <property type="evidence" value="ECO:0007669"/>
    <property type="project" value="UniProtKB-UniRule"/>
</dbReference>
<keyword evidence="8 11" id="KW-0694">RNA-binding</keyword>
<dbReference type="Proteomes" id="UP000319731">
    <property type="component" value="Unassembled WGS sequence"/>
</dbReference>
<dbReference type="Pfam" id="PF14608">
    <property type="entry name" value="zf-CCCH_2"/>
    <property type="match status" value="2"/>
</dbReference>
<evidence type="ECO:0000256" key="5">
    <source>
        <dbReference type="ARBA" id="ARBA00022737"/>
    </source>
</evidence>
<dbReference type="InterPro" id="IPR045348">
    <property type="entry name" value="CPSF4/Yth1"/>
</dbReference>
<dbReference type="EMBL" id="QEAO01000009">
    <property type="protein sequence ID" value="TPX35218.1"/>
    <property type="molecule type" value="Genomic_DNA"/>
</dbReference>
<keyword evidence="5 11" id="KW-0677">Repeat</keyword>
<evidence type="ECO:0000256" key="11">
    <source>
        <dbReference type="RuleBase" id="RU369008"/>
    </source>
</evidence>
<feature type="zinc finger region" description="C3H1-type" evidence="10">
    <location>
        <begin position="123"/>
        <end position="144"/>
    </location>
</feature>
<dbReference type="AlphaFoldDB" id="A0A507C7B0"/>
<comment type="subcellular location">
    <subcellularLocation>
        <location evidence="1 11">Nucleus</location>
    </subcellularLocation>
</comment>
<keyword evidence="9 11" id="KW-0539">Nucleus</keyword>
<evidence type="ECO:0000313" key="15">
    <source>
        <dbReference type="EMBL" id="TPX35218.1"/>
    </source>
</evidence>
<dbReference type="Pfam" id="PF00098">
    <property type="entry name" value="zf-CCHC"/>
    <property type="match status" value="1"/>
</dbReference>
<dbReference type="InterPro" id="IPR000571">
    <property type="entry name" value="Znf_CCCH"/>
</dbReference>
<dbReference type="InterPro" id="IPR001878">
    <property type="entry name" value="Znf_CCHC"/>
</dbReference>
<keyword evidence="3 11" id="KW-0507">mRNA processing</keyword>
<comment type="similarity">
    <text evidence="2 11">Belongs to the CPSF4/YTH1 family.</text>
</comment>
<keyword evidence="7 10" id="KW-0862">Zinc</keyword>
<evidence type="ECO:0000256" key="7">
    <source>
        <dbReference type="ARBA" id="ARBA00022833"/>
    </source>
</evidence>
<feature type="region of interest" description="Disordered" evidence="12">
    <location>
        <begin position="227"/>
        <end position="266"/>
    </location>
</feature>
<evidence type="ECO:0000256" key="12">
    <source>
        <dbReference type="SAM" id="MobiDB-lite"/>
    </source>
</evidence>
<evidence type="ECO:0000256" key="9">
    <source>
        <dbReference type="ARBA" id="ARBA00023242"/>
    </source>
</evidence>
<name>A0A507C7B0_9FUNG</name>
<accession>A0A507C7B0</accession>
<organism evidence="15 16">
    <name type="scientific">Synchytrium microbalum</name>
    <dbReference type="NCBI Taxonomy" id="1806994"/>
    <lineage>
        <taxon>Eukaryota</taxon>
        <taxon>Fungi</taxon>
        <taxon>Fungi incertae sedis</taxon>
        <taxon>Chytridiomycota</taxon>
        <taxon>Chytridiomycota incertae sedis</taxon>
        <taxon>Chytridiomycetes</taxon>
        <taxon>Synchytriales</taxon>
        <taxon>Synchytriaceae</taxon>
        <taxon>Synchytrium</taxon>
    </lineage>
</organism>
<dbReference type="InterPro" id="IPR036875">
    <property type="entry name" value="Znf_CCHC_sf"/>
</dbReference>
<dbReference type="FunFam" id="4.10.1000.10:FF:000012">
    <property type="entry name" value="cleavage and polyadenylation specificity factor subunit 4"/>
    <property type="match status" value="1"/>
</dbReference>
<feature type="domain" description="C3H1-type" evidence="13">
    <location>
        <begin position="67"/>
        <end position="94"/>
    </location>
</feature>
<reference evidence="15 16" key="1">
    <citation type="journal article" date="2019" name="Sci. Rep.">
        <title>Comparative genomics of chytrid fungi reveal insights into the obligate biotrophic and pathogenic lifestyle of Synchytrium endobioticum.</title>
        <authorList>
            <person name="van de Vossenberg B.T.L.H."/>
            <person name="Warris S."/>
            <person name="Nguyen H.D.T."/>
            <person name="van Gent-Pelzer M.P.E."/>
            <person name="Joly D.L."/>
            <person name="van de Geest H.C."/>
            <person name="Bonants P.J.M."/>
            <person name="Smith D.S."/>
            <person name="Levesque C.A."/>
            <person name="van der Lee T.A.J."/>
        </authorList>
    </citation>
    <scope>NUCLEOTIDE SEQUENCE [LARGE SCALE GENOMIC DNA]</scope>
    <source>
        <strain evidence="15 16">JEL517</strain>
    </source>
</reference>
<dbReference type="STRING" id="1806994.A0A507C7B0"/>
<dbReference type="GO" id="GO:0005634">
    <property type="term" value="C:nucleus"/>
    <property type="evidence" value="ECO:0007669"/>
    <property type="project" value="UniProtKB-SubCell"/>
</dbReference>
<evidence type="ECO:0000256" key="1">
    <source>
        <dbReference type="ARBA" id="ARBA00004123"/>
    </source>
</evidence>
<comment type="function">
    <text evidence="11">Component of the cleavage factor I (CF I) involved in pre-mRNA 3'-end processing.</text>
</comment>
<feature type="domain" description="C3H1-type" evidence="13">
    <location>
        <begin position="123"/>
        <end position="144"/>
    </location>
</feature>
<keyword evidence="4 10" id="KW-0479">Metal-binding</keyword>
<dbReference type="Gene3D" id="4.10.60.10">
    <property type="entry name" value="Zinc finger, CCHC-type"/>
    <property type="match status" value="1"/>
</dbReference>
<protein>
    <recommendedName>
        <fullName evidence="11">mRNA 3'-end-processing protein</fullName>
    </recommendedName>
</protein>
<evidence type="ECO:0000256" key="6">
    <source>
        <dbReference type="ARBA" id="ARBA00022771"/>
    </source>
</evidence>
<keyword evidence="16" id="KW-1185">Reference proteome</keyword>
<dbReference type="InterPro" id="IPR036855">
    <property type="entry name" value="Znf_CCCH_sf"/>
</dbReference>
<evidence type="ECO:0000256" key="10">
    <source>
        <dbReference type="PROSITE-ProRule" id="PRU00723"/>
    </source>
</evidence>
<evidence type="ECO:0000259" key="14">
    <source>
        <dbReference type="PROSITE" id="PS50158"/>
    </source>
</evidence>
<feature type="domain" description="C3H1-type" evidence="13">
    <location>
        <begin position="95"/>
        <end position="122"/>
    </location>
</feature>
<dbReference type="Gene3D" id="4.10.1000.10">
    <property type="entry name" value="Zinc finger, CCCH-type"/>
    <property type="match status" value="2"/>
</dbReference>
<evidence type="ECO:0000256" key="4">
    <source>
        <dbReference type="ARBA" id="ARBA00022723"/>
    </source>
</evidence>
<feature type="domain" description="CCHC-type" evidence="14">
    <location>
        <begin position="203"/>
        <end position="217"/>
    </location>
</feature>
<dbReference type="GO" id="GO:0003723">
    <property type="term" value="F:RNA binding"/>
    <property type="evidence" value="ECO:0007669"/>
    <property type="project" value="UniProtKB-UniRule"/>
</dbReference>
<gene>
    <name evidence="15" type="ORF">SmJEL517_g02320</name>
</gene>
<dbReference type="GeneID" id="42003545"/>
<dbReference type="RefSeq" id="XP_031025745.1">
    <property type="nucleotide sequence ID" value="XM_031168248.1"/>
</dbReference>
<dbReference type="SMART" id="SM00343">
    <property type="entry name" value="ZnF_C2HC"/>
    <property type="match status" value="1"/>
</dbReference>
<dbReference type="PANTHER" id="PTHR23102">
    <property type="entry name" value="CLEAVAGE AND POLYADENYLATION SPECIFICITY FACTOR SUBUNIT 4-RELATED"/>
    <property type="match status" value="1"/>
</dbReference>
<comment type="caution">
    <text evidence="15">The sequence shown here is derived from an EMBL/GenBank/DDBJ whole genome shotgun (WGS) entry which is preliminary data.</text>
</comment>
<evidence type="ECO:0000256" key="8">
    <source>
        <dbReference type="ARBA" id="ARBA00022884"/>
    </source>
</evidence>
<evidence type="ECO:0000259" key="13">
    <source>
        <dbReference type="PROSITE" id="PS50103"/>
    </source>
</evidence>
<feature type="domain" description="C3H1-type" evidence="13">
    <location>
        <begin position="148"/>
        <end position="174"/>
    </location>
</feature>
<dbReference type="GO" id="GO:0008270">
    <property type="term" value="F:zinc ion binding"/>
    <property type="evidence" value="ECO:0007669"/>
    <property type="project" value="UniProtKB-KW"/>
</dbReference>
<feature type="zinc finger region" description="C3H1-type" evidence="10">
    <location>
        <begin position="148"/>
        <end position="174"/>
    </location>
</feature>
<keyword evidence="6 10" id="KW-0863">Zinc-finger</keyword>
<evidence type="ECO:0000256" key="2">
    <source>
        <dbReference type="ARBA" id="ARBA00008907"/>
    </source>
</evidence>
<dbReference type="Pfam" id="PF00642">
    <property type="entry name" value="zf-CCCH"/>
    <property type="match status" value="1"/>
</dbReference>
<feature type="compositionally biased region" description="Gly residues" evidence="12">
    <location>
        <begin position="228"/>
        <end position="238"/>
    </location>
</feature>
<feature type="zinc finger region" description="C3H1-type" evidence="10">
    <location>
        <begin position="67"/>
        <end position="94"/>
    </location>
</feature>
<feature type="zinc finger region" description="C3H1-type" evidence="10">
    <location>
        <begin position="95"/>
        <end position="122"/>
    </location>
</feature>
<sequence>MAAVMMQPPQQQHHHPNQHRLLFEDLVFPEAQDIHFEFEDFLQTDLNLTLTHDKAGALAARQLRLSRGKSVVCKHWLRGLCKKGDLCEFLHEFNLKKMPECWFFQRLGECTNPECQYLHIDPATKMKECTWYSRGFCIHGPQCRGKHVRKGVCQNYLTGFCPKGPECPFGHPKFEVHTLNAVLAPGEIQPQIRQHRSLDDVVCFKCGEKGHYANTCRLSATAMRGGSNERGGGFGGGRGRGRGGEHSPSPYGGMDNISRPIPTFTS</sequence>
<dbReference type="SUPFAM" id="SSF90229">
    <property type="entry name" value="CCCH zinc finger"/>
    <property type="match status" value="1"/>
</dbReference>
<evidence type="ECO:0000313" key="16">
    <source>
        <dbReference type="Proteomes" id="UP000319731"/>
    </source>
</evidence>
<proteinExistence type="inferred from homology"/>